<feature type="compositionally biased region" description="Basic and acidic residues" evidence="6">
    <location>
        <begin position="1"/>
        <end position="68"/>
    </location>
</feature>
<reference evidence="9 10" key="1">
    <citation type="submission" date="2015-08" db="EMBL/GenBank/DDBJ databases">
        <title>The genome of the Asian arowana (Scleropages formosus).</title>
        <authorList>
            <person name="Tan M.H."/>
            <person name="Gan H.M."/>
            <person name="Croft L.J."/>
            <person name="Austin C.M."/>
        </authorList>
    </citation>
    <scope>NUCLEOTIDE SEQUENCE [LARGE SCALE GENOMIC DNA]</scope>
    <source>
        <strain evidence="9">Aro1</strain>
    </source>
</reference>
<dbReference type="GO" id="GO:0016020">
    <property type="term" value="C:membrane"/>
    <property type="evidence" value="ECO:0007669"/>
    <property type="project" value="UniProtKB-SubCell"/>
</dbReference>
<dbReference type="Proteomes" id="UP000034805">
    <property type="component" value="Unassembled WGS sequence"/>
</dbReference>
<proteinExistence type="predicted"/>
<dbReference type="InterPro" id="IPR053077">
    <property type="entry name" value="MARVEL_domain_protein_3"/>
</dbReference>
<gene>
    <name evidence="9" type="ORF">Z043_108619</name>
</gene>
<evidence type="ECO:0000256" key="1">
    <source>
        <dbReference type="ARBA" id="ARBA00004141"/>
    </source>
</evidence>
<feature type="domain" description="MARVEL" evidence="8">
    <location>
        <begin position="95"/>
        <end position="287"/>
    </location>
</feature>
<dbReference type="PROSITE" id="PS51225">
    <property type="entry name" value="MARVEL"/>
    <property type="match status" value="1"/>
</dbReference>
<evidence type="ECO:0000256" key="3">
    <source>
        <dbReference type="ARBA" id="ARBA00022989"/>
    </source>
</evidence>
<feature type="region of interest" description="Disordered" evidence="6">
    <location>
        <begin position="1"/>
        <end position="83"/>
    </location>
</feature>
<accession>A0A0P7XBN6</accession>
<evidence type="ECO:0000256" key="2">
    <source>
        <dbReference type="ARBA" id="ARBA00022692"/>
    </source>
</evidence>
<evidence type="ECO:0000313" key="9">
    <source>
        <dbReference type="EMBL" id="KPP72388.1"/>
    </source>
</evidence>
<comment type="caution">
    <text evidence="9">The sequence shown here is derived from an EMBL/GenBank/DDBJ whole genome shotgun (WGS) entry which is preliminary data.</text>
</comment>
<evidence type="ECO:0000256" key="7">
    <source>
        <dbReference type="SAM" id="Phobius"/>
    </source>
</evidence>
<sequence>MPEGDRFYKRDGYYPRGRERDPTYYGERKDSGHGRRDYRDRPKDTFDRSHRSPPDYRDPFPPTQREDSYETSVSHTETEPYENPQRRHALYNLKYLCTERAICQILEVFLNMLIVICAGVSYNSSRTYTDLASLGGLYAYYYGGPNAFTGADAVRIKELDTQFYQLKLPPYIYTMACGGALMSYACVMLLLGVFRVPFRWPLTLLVEIVLNALIALGYIPAVTFYFIKLQASYDTAVCKERQQMYESKGYQGYECKLHAADICSGLLGVAGAIAFASGAVLAIRALRERMKKSHQDPPLPL</sequence>
<keyword evidence="4 5" id="KW-0472">Membrane</keyword>
<keyword evidence="2 5" id="KW-0812">Transmembrane</keyword>
<evidence type="ECO:0000256" key="6">
    <source>
        <dbReference type="SAM" id="MobiDB-lite"/>
    </source>
</evidence>
<name>A0A0P7XBN6_SCLFO</name>
<feature type="transmembrane region" description="Helical" evidence="7">
    <location>
        <begin position="171"/>
        <end position="192"/>
    </location>
</feature>
<feature type="transmembrane region" description="Helical" evidence="7">
    <location>
        <begin position="266"/>
        <end position="286"/>
    </location>
</feature>
<dbReference type="AlphaFoldDB" id="A0A0P7XBN6"/>
<dbReference type="EMBL" id="JARO02002559">
    <property type="protein sequence ID" value="KPP72388.1"/>
    <property type="molecule type" value="Genomic_DNA"/>
</dbReference>
<dbReference type="STRING" id="113540.ENSSFOP00015051468"/>
<keyword evidence="3 7" id="KW-1133">Transmembrane helix</keyword>
<dbReference type="PANTHER" id="PTHR34609:SF17">
    <property type="entry name" value="GEO08273P1-RELATED"/>
    <property type="match status" value="1"/>
</dbReference>
<dbReference type="PANTHER" id="PTHR34609">
    <property type="entry name" value="GEO08273P1-RELATED"/>
    <property type="match status" value="1"/>
</dbReference>
<evidence type="ECO:0000256" key="5">
    <source>
        <dbReference type="PROSITE-ProRule" id="PRU00581"/>
    </source>
</evidence>
<evidence type="ECO:0000259" key="8">
    <source>
        <dbReference type="PROSITE" id="PS51225"/>
    </source>
</evidence>
<evidence type="ECO:0000313" key="10">
    <source>
        <dbReference type="Proteomes" id="UP000034805"/>
    </source>
</evidence>
<feature type="transmembrane region" description="Helical" evidence="7">
    <location>
        <begin position="101"/>
        <end position="122"/>
    </location>
</feature>
<protein>
    <submittedName>
        <fullName evidence="9">MARVEL domain-containing protein 3-like</fullName>
    </submittedName>
</protein>
<feature type="transmembrane region" description="Helical" evidence="7">
    <location>
        <begin position="204"/>
        <end position="227"/>
    </location>
</feature>
<organism evidence="9 10">
    <name type="scientific">Scleropages formosus</name>
    <name type="common">Asian bonytongue</name>
    <name type="synonym">Osteoglossum formosum</name>
    <dbReference type="NCBI Taxonomy" id="113540"/>
    <lineage>
        <taxon>Eukaryota</taxon>
        <taxon>Metazoa</taxon>
        <taxon>Chordata</taxon>
        <taxon>Craniata</taxon>
        <taxon>Vertebrata</taxon>
        <taxon>Euteleostomi</taxon>
        <taxon>Actinopterygii</taxon>
        <taxon>Neopterygii</taxon>
        <taxon>Teleostei</taxon>
        <taxon>Osteoglossocephala</taxon>
        <taxon>Osteoglossomorpha</taxon>
        <taxon>Osteoglossiformes</taxon>
        <taxon>Osteoglossidae</taxon>
        <taxon>Scleropages</taxon>
    </lineage>
</organism>
<evidence type="ECO:0000256" key="4">
    <source>
        <dbReference type="ARBA" id="ARBA00023136"/>
    </source>
</evidence>
<comment type="subcellular location">
    <subcellularLocation>
        <location evidence="1">Membrane</location>
        <topology evidence="1">Multi-pass membrane protein</topology>
    </subcellularLocation>
</comment>
<dbReference type="InterPro" id="IPR008253">
    <property type="entry name" value="Marvel"/>
</dbReference>